<evidence type="ECO:0000313" key="1">
    <source>
        <dbReference type="EMBL" id="KQB43556.1"/>
    </source>
</evidence>
<gene>
    <name evidence="1" type="ORF">RC62_46</name>
</gene>
<organism evidence="1 2">
    <name type="scientific">Flavobacterium aquidurense</name>
    <dbReference type="NCBI Taxonomy" id="362413"/>
    <lineage>
        <taxon>Bacteria</taxon>
        <taxon>Pseudomonadati</taxon>
        <taxon>Bacteroidota</taxon>
        <taxon>Flavobacteriia</taxon>
        <taxon>Flavobacteriales</taxon>
        <taxon>Flavobacteriaceae</taxon>
        <taxon>Flavobacterium</taxon>
    </lineage>
</organism>
<reference evidence="1 2" key="1">
    <citation type="submission" date="2014-09" db="EMBL/GenBank/DDBJ databases">
        <title>Genome sequence of Flavobacterium aquidurense RC62.</title>
        <authorList>
            <person name="Kim J.F."/>
            <person name="Kwak M.-J."/>
        </authorList>
    </citation>
    <scope>NUCLEOTIDE SEQUENCE [LARGE SCALE GENOMIC DNA]</scope>
    <source>
        <strain evidence="1 2">RC62</strain>
    </source>
</reference>
<proteinExistence type="predicted"/>
<dbReference type="Proteomes" id="UP000050443">
    <property type="component" value="Unassembled WGS sequence"/>
</dbReference>
<dbReference type="PATRIC" id="fig|362413.3.peg.47"/>
<protein>
    <submittedName>
        <fullName evidence="1">Uncharacterized protein</fullName>
    </submittedName>
</protein>
<accession>A0A0N8VP02</accession>
<sequence>MIYPLSIKKWWKKLKKENTSVRPYKKIFLFISYKKCKINFGLAFFLFLPV</sequence>
<evidence type="ECO:0000313" key="2">
    <source>
        <dbReference type="Proteomes" id="UP000050443"/>
    </source>
</evidence>
<dbReference type="AlphaFoldDB" id="A0A0N8VP02"/>
<name>A0A0N8VP02_9FLAO</name>
<dbReference type="EMBL" id="JRLF01000001">
    <property type="protein sequence ID" value="KQB43556.1"/>
    <property type="molecule type" value="Genomic_DNA"/>
</dbReference>
<comment type="caution">
    <text evidence="1">The sequence shown here is derived from an EMBL/GenBank/DDBJ whole genome shotgun (WGS) entry which is preliminary data.</text>
</comment>